<evidence type="ECO:0000313" key="2">
    <source>
        <dbReference type="EMBL" id="QHT05969.1"/>
    </source>
</evidence>
<feature type="coiled-coil region" evidence="1">
    <location>
        <begin position="232"/>
        <end position="259"/>
    </location>
</feature>
<sequence>MNIMYSDNFTSQENTNLIWELLNENIKERFSYNIKNNNNKLINKFFIDTINEIKQTQSKYDNNTMEMNKTALLKCINFIEKNIQYIKEPNKKDVFEIRMKKQKNEFDSLMNKKVPQEIDFSDKLDNKPVDKFAVDKTLAERERELQQITQQYTNTDAESWIKNGIKKENDDDKIKIIEEPVKKINPILMDKNINSLQNSKIDKRVTFEITEQKTKPPETNIFLNKLKKKDATEELSKEVDKIKSEISEIKKSIQTMEDNQNKILTLVENVIKTAKNNIN</sequence>
<dbReference type="EMBL" id="MN739461">
    <property type="protein sequence ID" value="QHT05969.1"/>
    <property type="molecule type" value="Genomic_DNA"/>
</dbReference>
<dbReference type="AlphaFoldDB" id="A0A6C0CQM0"/>
<protein>
    <submittedName>
        <fullName evidence="2">Uncharacterized protein</fullName>
    </submittedName>
</protein>
<organism evidence="2">
    <name type="scientific">viral metagenome</name>
    <dbReference type="NCBI Taxonomy" id="1070528"/>
    <lineage>
        <taxon>unclassified sequences</taxon>
        <taxon>metagenomes</taxon>
        <taxon>organismal metagenomes</taxon>
    </lineage>
</organism>
<keyword evidence="1" id="KW-0175">Coiled coil</keyword>
<reference evidence="2" key="1">
    <citation type="journal article" date="2020" name="Nature">
        <title>Giant virus diversity and host interactions through global metagenomics.</title>
        <authorList>
            <person name="Schulz F."/>
            <person name="Roux S."/>
            <person name="Paez-Espino D."/>
            <person name="Jungbluth S."/>
            <person name="Walsh D.A."/>
            <person name="Denef V.J."/>
            <person name="McMahon K.D."/>
            <person name="Konstantinidis K.T."/>
            <person name="Eloe-Fadrosh E.A."/>
            <person name="Kyrpides N.C."/>
            <person name="Woyke T."/>
        </authorList>
    </citation>
    <scope>NUCLEOTIDE SEQUENCE</scope>
    <source>
        <strain evidence="2">GVMAG-M-3300021425-14</strain>
    </source>
</reference>
<accession>A0A6C0CQM0</accession>
<proteinExistence type="predicted"/>
<name>A0A6C0CQM0_9ZZZZ</name>
<evidence type="ECO:0000256" key="1">
    <source>
        <dbReference type="SAM" id="Coils"/>
    </source>
</evidence>